<sequence>MESWLGVERIDFDEDGKNDVVAEREIDSVVGRGSVWFGWGEEDNRSDVDNAETGGAASDEDVSHPVHQLPRSPRGVRVPRLQGVLAR</sequence>
<dbReference type="EMBL" id="CDMZ01000527">
    <property type="protein sequence ID" value="CEM16193.1"/>
    <property type="molecule type" value="Genomic_DNA"/>
</dbReference>
<dbReference type="VEuPathDB" id="CryptoDB:Cvel_18076"/>
<gene>
    <name evidence="2" type="ORF">Cvel_18076</name>
</gene>
<name>A0A0G4FPY7_9ALVE</name>
<protein>
    <submittedName>
        <fullName evidence="2">Uncharacterized protein</fullName>
    </submittedName>
</protein>
<dbReference type="AlphaFoldDB" id="A0A0G4FPY7"/>
<organism evidence="2">
    <name type="scientific">Chromera velia CCMP2878</name>
    <dbReference type="NCBI Taxonomy" id="1169474"/>
    <lineage>
        <taxon>Eukaryota</taxon>
        <taxon>Sar</taxon>
        <taxon>Alveolata</taxon>
        <taxon>Colpodellida</taxon>
        <taxon>Chromeraceae</taxon>
        <taxon>Chromera</taxon>
    </lineage>
</organism>
<proteinExistence type="predicted"/>
<reference evidence="2" key="1">
    <citation type="submission" date="2014-11" db="EMBL/GenBank/DDBJ databases">
        <authorList>
            <person name="Otto D Thomas"/>
            <person name="Naeem Raeece"/>
        </authorList>
    </citation>
    <scope>NUCLEOTIDE SEQUENCE</scope>
</reference>
<feature type="region of interest" description="Disordered" evidence="1">
    <location>
        <begin position="40"/>
        <end position="87"/>
    </location>
</feature>
<evidence type="ECO:0000256" key="1">
    <source>
        <dbReference type="SAM" id="MobiDB-lite"/>
    </source>
</evidence>
<evidence type="ECO:0000313" key="2">
    <source>
        <dbReference type="EMBL" id="CEM16193.1"/>
    </source>
</evidence>
<accession>A0A0G4FPY7</accession>